<dbReference type="AlphaFoldDB" id="A0A1E1L436"/>
<gene>
    <name evidence="2" type="ORF">RCO7_08558</name>
</gene>
<evidence type="ECO:0000313" key="3">
    <source>
        <dbReference type="Proteomes" id="UP000178129"/>
    </source>
</evidence>
<feature type="chain" id="PRO_5009446664" evidence="1">
    <location>
        <begin position="23"/>
        <end position="129"/>
    </location>
</feature>
<feature type="signal peptide" evidence="1">
    <location>
        <begin position="1"/>
        <end position="22"/>
    </location>
</feature>
<organism evidence="2 3">
    <name type="scientific">Rhynchosporium graminicola</name>
    <dbReference type="NCBI Taxonomy" id="2792576"/>
    <lineage>
        <taxon>Eukaryota</taxon>
        <taxon>Fungi</taxon>
        <taxon>Dikarya</taxon>
        <taxon>Ascomycota</taxon>
        <taxon>Pezizomycotina</taxon>
        <taxon>Leotiomycetes</taxon>
        <taxon>Helotiales</taxon>
        <taxon>Ploettnerulaceae</taxon>
        <taxon>Rhynchosporium</taxon>
    </lineage>
</organism>
<keyword evidence="3" id="KW-1185">Reference proteome</keyword>
<reference evidence="3" key="1">
    <citation type="submission" date="2016-03" db="EMBL/GenBank/DDBJ databases">
        <authorList>
            <person name="Ploux O."/>
        </authorList>
    </citation>
    <scope>NUCLEOTIDE SEQUENCE [LARGE SCALE GENOMIC DNA]</scope>
    <source>
        <strain evidence="3">UK7</strain>
    </source>
</reference>
<comment type="caution">
    <text evidence="2">The sequence shown here is derived from an EMBL/GenBank/DDBJ whole genome shotgun (WGS) entry which is preliminary data.</text>
</comment>
<keyword evidence="1" id="KW-0732">Signal</keyword>
<name>A0A1E1L436_9HELO</name>
<dbReference type="InParanoid" id="A0A1E1L436"/>
<sequence length="129" mass="13879">MARIQQLFSAIALAILSQSAIASPPPPPPPSQITPAPPCWSYTETVPYNFTDEERKLCANQLQCGPRPNCIIYEKTFSEVPCANENCPVTPTVTVTAPPKCPTCEKGCTTRAMILTITTGCPTPTPSQQ</sequence>
<evidence type="ECO:0000256" key="1">
    <source>
        <dbReference type="SAM" id="SignalP"/>
    </source>
</evidence>
<evidence type="ECO:0000313" key="2">
    <source>
        <dbReference type="EMBL" id="CZT05306.1"/>
    </source>
</evidence>
<dbReference type="EMBL" id="FJUW01000035">
    <property type="protein sequence ID" value="CZT05306.1"/>
    <property type="molecule type" value="Genomic_DNA"/>
</dbReference>
<protein>
    <submittedName>
        <fullName evidence="2">Uncharacterized protein</fullName>
    </submittedName>
</protein>
<proteinExistence type="predicted"/>
<accession>A0A1E1L436</accession>
<dbReference type="Proteomes" id="UP000178129">
    <property type="component" value="Unassembled WGS sequence"/>
</dbReference>